<protein>
    <submittedName>
        <fullName evidence="1">Uncharacterized protein</fullName>
    </submittedName>
</protein>
<organism evidence="1 2">
    <name type="scientific">Mycena alexandri</name>
    <dbReference type="NCBI Taxonomy" id="1745969"/>
    <lineage>
        <taxon>Eukaryota</taxon>
        <taxon>Fungi</taxon>
        <taxon>Dikarya</taxon>
        <taxon>Basidiomycota</taxon>
        <taxon>Agaricomycotina</taxon>
        <taxon>Agaricomycetes</taxon>
        <taxon>Agaricomycetidae</taxon>
        <taxon>Agaricales</taxon>
        <taxon>Marasmiineae</taxon>
        <taxon>Mycenaceae</taxon>
        <taxon>Mycena</taxon>
    </lineage>
</organism>
<comment type="caution">
    <text evidence="1">The sequence shown here is derived from an EMBL/GenBank/DDBJ whole genome shotgun (WGS) entry which is preliminary data.</text>
</comment>
<evidence type="ECO:0000313" key="2">
    <source>
        <dbReference type="Proteomes" id="UP001218188"/>
    </source>
</evidence>
<proteinExistence type="predicted"/>
<evidence type="ECO:0000313" key="1">
    <source>
        <dbReference type="EMBL" id="KAJ7028509.1"/>
    </source>
</evidence>
<dbReference type="EMBL" id="JARJCM010000111">
    <property type="protein sequence ID" value="KAJ7028509.1"/>
    <property type="molecule type" value="Genomic_DNA"/>
</dbReference>
<dbReference type="AlphaFoldDB" id="A0AAD6X182"/>
<name>A0AAD6X182_9AGAR</name>
<gene>
    <name evidence="1" type="ORF">C8F04DRAFT_1237470</name>
</gene>
<accession>A0AAD6X182</accession>
<sequence length="236" mass="25364">MPLSAFGGFFPQLYRMHINTKALCTKSILASEFALSSLFALHVFTTIQETIYTNKDASSEITAPSTSTIAILNSGRDSTVLGARVASGEGPLVCEGQCDEATIRGGGPGAAQAVALTLGFGGWLFSARWIEFERGYAGSKGGLQRPGAGVRVSTPLALAATSATKVGSQRVVHQQLLRVPLGARRAWFVVQGSGSARNEDEDKLEGKREMEMKIRGCEQWRRAADQRDWSRVARGQ</sequence>
<reference evidence="1" key="1">
    <citation type="submission" date="2023-03" db="EMBL/GenBank/DDBJ databases">
        <title>Massive genome expansion in bonnet fungi (Mycena s.s.) driven by repeated elements and novel gene families across ecological guilds.</title>
        <authorList>
            <consortium name="Lawrence Berkeley National Laboratory"/>
            <person name="Harder C.B."/>
            <person name="Miyauchi S."/>
            <person name="Viragh M."/>
            <person name="Kuo A."/>
            <person name="Thoen E."/>
            <person name="Andreopoulos B."/>
            <person name="Lu D."/>
            <person name="Skrede I."/>
            <person name="Drula E."/>
            <person name="Henrissat B."/>
            <person name="Morin E."/>
            <person name="Kohler A."/>
            <person name="Barry K."/>
            <person name="LaButti K."/>
            <person name="Morin E."/>
            <person name="Salamov A."/>
            <person name="Lipzen A."/>
            <person name="Mereny Z."/>
            <person name="Hegedus B."/>
            <person name="Baldrian P."/>
            <person name="Stursova M."/>
            <person name="Weitz H."/>
            <person name="Taylor A."/>
            <person name="Grigoriev I.V."/>
            <person name="Nagy L.G."/>
            <person name="Martin F."/>
            <person name="Kauserud H."/>
        </authorList>
    </citation>
    <scope>NUCLEOTIDE SEQUENCE</scope>
    <source>
        <strain evidence="1">CBHHK200</strain>
    </source>
</reference>
<keyword evidence="2" id="KW-1185">Reference proteome</keyword>
<dbReference type="Proteomes" id="UP001218188">
    <property type="component" value="Unassembled WGS sequence"/>
</dbReference>